<name>A0A0F9D4X8_9ZZZZ</name>
<reference evidence="1" key="1">
    <citation type="journal article" date="2015" name="Nature">
        <title>Complex archaea that bridge the gap between prokaryotes and eukaryotes.</title>
        <authorList>
            <person name="Spang A."/>
            <person name="Saw J.H."/>
            <person name="Jorgensen S.L."/>
            <person name="Zaremba-Niedzwiedzka K."/>
            <person name="Martijn J."/>
            <person name="Lind A.E."/>
            <person name="van Eijk R."/>
            <person name="Schleper C."/>
            <person name="Guy L."/>
            <person name="Ettema T.J."/>
        </authorList>
    </citation>
    <scope>NUCLEOTIDE SEQUENCE</scope>
</reference>
<evidence type="ECO:0000313" key="1">
    <source>
        <dbReference type="EMBL" id="KKL07143.1"/>
    </source>
</evidence>
<accession>A0A0F9D4X8</accession>
<dbReference type="EMBL" id="LAZR01043412">
    <property type="protein sequence ID" value="KKL07143.1"/>
    <property type="molecule type" value="Genomic_DNA"/>
</dbReference>
<comment type="caution">
    <text evidence="1">The sequence shown here is derived from an EMBL/GenBank/DDBJ whole genome shotgun (WGS) entry which is preliminary data.</text>
</comment>
<dbReference type="AlphaFoldDB" id="A0A0F9D4X8"/>
<gene>
    <name evidence="1" type="ORF">LCGC14_2588970</name>
</gene>
<organism evidence="1">
    <name type="scientific">marine sediment metagenome</name>
    <dbReference type="NCBI Taxonomy" id="412755"/>
    <lineage>
        <taxon>unclassified sequences</taxon>
        <taxon>metagenomes</taxon>
        <taxon>ecological metagenomes</taxon>
    </lineage>
</organism>
<protein>
    <submittedName>
        <fullName evidence="1">Uncharacterized protein</fullName>
    </submittedName>
</protein>
<proteinExistence type="predicted"/>
<sequence length="147" mass="16087">MPVTHIIYPLVFSAAFNKEIDIVADSIYCALVLTGYTPSQDTHDYWDDVVANEHAASGNYATNGDQLTNPSVTYTAGTNKWKFDADDAQWLASTITAYYAVVYDRTPATDATRPLICLIDFGEDKSTSGGPFDITFHADGIFEITIA</sequence>